<evidence type="ECO:0000313" key="5">
    <source>
        <dbReference type="Proteomes" id="UP000620366"/>
    </source>
</evidence>
<dbReference type="SUPFAM" id="SSF69318">
    <property type="entry name" value="Integrin alpha N-terminal domain"/>
    <property type="match status" value="1"/>
</dbReference>
<dbReference type="EMBL" id="JACRSP010000002">
    <property type="protein sequence ID" value="MBC8535930.1"/>
    <property type="molecule type" value="Genomic_DNA"/>
</dbReference>
<dbReference type="InterPro" id="IPR013783">
    <property type="entry name" value="Ig-like_fold"/>
</dbReference>
<sequence length="2564" mass="275368">MSVKKLTAKLLIACMLLGLLPMNILAAPGGGAADVSEMNALEAIGIDTSVAPEGYDANDTSNPYGKDVTTVNPVAELLLMTEQKLTGEEGAESTYFDLKATLNGHADKALGTYVEFMADGHSKVNAAARSQAVANTAIAAGDGVLVEGAVLKNTAGGFVATAVAAGNFDGNTEGLEKQYALLSLKRSEDGMPGSLQLQVLDAYDGKSGTARAKTLVADFSSFGNPEDRAGYTYQAQNYLQMAVGDFDGNGIDEIAVYIPDSAAPRIEVYQYQQKTGASDTAYQDVEGNWTIAWNYDITKMGASKKYVPNMVSLLAGDINEDGIKDLALTYSYYYGTDNYDSGRAAVLFGGTNNMLSSYRNFPLVSSEGDSIVRAAFAFGELTGVGTNSLVLGGQSANDLAAGNIYSRYAAIYKFNGSGFTIVTDKNFDLFARNKQGGYEYACMNRSGSDKDIFYSSPLAVANLAVISNGLSEPATLYFDSLYFEYGDAGLELKAALDKTDDFQHAVSLGSDSLSRRFYTEYGAASADIFGLGYDALGTMQHFIPVSLTLKDLLPDYLEQVYSQSFDLSTQTGYGISGETYFVMAGTEAKVKAEAGQEGDAVSEDASSPGVQYDKTSFIKHKKVNTSSSFDFPNTDKDTAYLKYTGNHYFTYSNPEVLAVLASAPYFEDLLNRDDLSGNYAESTTSYAKTKSSGDGVTAATSISAGTYVSFEQDIKVFGITVASVEASLELKAAFTYEFEKTSTLEQSIEYSTAVGSDAVVLYSIPVVVYVYDAYTPNGNGGYDRQVMTITSPHTAAQQVMELDKYEDIARDYAELPQIAGNILTHTLGDPTTYPTSAEGYKNALVWDDDYAAVGYSGTGGGIAVTQSIDMSTEESHSFSGSVELETSAGAGAGGVVVGVKAGVEGGAGYVMTTTEGSTYTASMQNMPAEAEEFGYGLSWKLFAYEQDYYDGKGWKSIPVVNYLVTDVEMPPCLPTDFAQDVEHTTDDTVVLTWSYDKSIAGFQIYRYYEFPDGTGSYDLAFVPFDKGVPQGDGTWQFSYADTNLSPYTDYYYQIQAVRGYAPNNSIKGEVLIARTKTDVGYPELSLSGLDENGQVSLYPDSQETVTVQVANPGDYPQGINYQWKMLVNGKWTDVPGKTSPAYTFRSSGYSTAGAYRCRVNVIYWDEARGEEYLISAYTDTFDAVYSMRSAKVVTALSADVDHNGKPHASVSIESTASSHNVAPTGTVTFEITGLNYFRSYNVALTAQGKTATANLTAEMTSQLDSGVYRIAATYNGSRVFLPLDLGSREILCGDTGYRLAIYDNKGNETDAVVYGDGWSYKLIQYTKSGDGVTQTVIDTDGTETHVKDSGSFGASCTARLYRLGGNGVSWYGSGSGHYNGGNYDYGWAWYAETPARDYRLDVSYGGVTYQTRFSVTPRHITVGVRGGRTVPQYEVEDNMPELYVKEANGLVYGDALSAAVAGHTDFVSMHVYNTGGRDVGLDQSTLPGSYTVTGEVNPNNVVQIEGENKYGDTPTSKNGQKYVVGGITYGGNYLVTFEPATYIVTGKQFPVTAEVGTVNGNPAGTIELISPEAVAQEQLTAPGVTFSNGTSLLFLAKPYEGYQIKSWTVKRGDNEPAAENGSNPTLSCTMLSEPLHVALEFEVEQHKLTVTNRTPDAGSVVMPNSFANGATTTPGAELTFKAIAAEGYHFSHWEFVVGGSNTRYDGDEVTITMPKRNADLYPVFVRDSYVLTLADNLRASYTWDHDDNAATEPITRYVASGARIPGDTEVTVEAAPGYEIAADARWKVDGAVLCTETPNPDYDPEAEAGEDNLEYLPYTGSRYTFTLLKNTEVSTLAELGHYDLSLSTGKGTVTVVYGDTTDTVTSEEGSKTISGVPGATAITLTAQPDYGYVFDYWKVDGMAADDSGAVYNILKLSADTAVEAVFKRANARTVSGTFNALEGEVRYQVLDKNGTEQAAGEYTGGSIDAYDGDTVVIFAEPKASYMVGKWTVNGTVYDSDHSKTKRFESIMDDVVFDIDFVPQSYYTVHYSVVGNYGAGEGGTIRSATTDTVPFASGKTDVGGGSTVVITSEPAAGWMVKEWKIDDVAVANAKDPTAVYQGDVLTIDALSGNEEVVDITVEFQKVVSYDVTAVDGESWTVTWDNENDVRKSGDKVLQGETLVFTVRAMAGYRLAEVTAEGDSFDRIVDNQDGSKTCTVYALGDNLTVGARTKKLHAVTALEAVNGTVSAAPKIAAAGDAVVITVTPDNNYRLNKLTATYMDGENVEKLSISTERSFIMPDADVEVSATFERAGSSGTGGGGAVAPTYTVIVDDSQNGEVTANHSSASEGETVTLIVVADKGYELDVLTVTDEKGVKVKLTEQNGAFIFTMPASKVTVKAAFAQVEVKPQNPFVDVPDDAYFTEAVLWAVREGVTTGTSATTFSPDDSCTRAQTVTFLWRAAGSPAPMGSEMPFDDVPKTAYYYHAVLWAVEQGITSGTTATTFSPNATVTRAQTVTFLWRASGSEVIQAATPFMDVKHGMYYYNAVAWAVENDITSGTSQTTFSPTQNCTRAQIVTFLWRFMGK</sequence>
<keyword evidence="2" id="KW-0732">Signal</keyword>
<keyword evidence="1" id="KW-0677">Repeat</keyword>
<dbReference type="SUPFAM" id="SSF49265">
    <property type="entry name" value="Fibronectin type III"/>
    <property type="match status" value="1"/>
</dbReference>
<feature type="chain" id="PRO_5036950659" evidence="2">
    <location>
        <begin position="27"/>
        <end position="2564"/>
    </location>
</feature>
<dbReference type="PROSITE" id="PS51272">
    <property type="entry name" value="SLH"/>
    <property type="match status" value="3"/>
</dbReference>
<name>A0A926DBH2_9FIRM</name>
<dbReference type="InterPro" id="IPR001119">
    <property type="entry name" value="SLH_dom"/>
</dbReference>
<gene>
    <name evidence="4" type="ORF">H8695_04400</name>
</gene>
<evidence type="ECO:0000259" key="3">
    <source>
        <dbReference type="PROSITE" id="PS51272"/>
    </source>
</evidence>
<evidence type="ECO:0000256" key="2">
    <source>
        <dbReference type="SAM" id="SignalP"/>
    </source>
</evidence>
<keyword evidence="5" id="KW-1185">Reference proteome</keyword>
<dbReference type="InterPro" id="IPR044060">
    <property type="entry name" value="Bacterial_rp_domain"/>
</dbReference>
<dbReference type="Proteomes" id="UP000620366">
    <property type="component" value="Unassembled WGS sequence"/>
</dbReference>
<dbReference type="Gene3D" id="2.60.40.10">
    <property type="entry name" value="Immunoglobulins"/>
    <property type="match status" value="1"/>
</dbReference>
<protein>
    <submittedName>
        <fullName evidence="4">S-layer homology domain-containing protein</fullName>
    </submittedName>
</protein>
<feature type="domain" description="SLH" evidence="3">
    <location>
        <begin position="2513"/>
        <end position="2564"/>
    </location>
</feature>
<reference evidence="4" key="1">
    <citation type="submission" date="2020-08" db="EMBL/GenBank/DDBJ databases">
        <title>Genome public.</title>
        <authorList>
            <person name="Liu C."/>
            <person name="Sun Q."/>
        </authorList>
    </citation>
    <scope>NUCLEOTIDE SEQUENCE</scope>
    <source>
        <strain evidence="4">BX7</strain>
    </source>
</reference>
<feature type="domain" description="SLH" evidence="3">
    <location>
        <begin position="2388"/>
        <end position="2448"/>
    </location>
</feature>
<evidence type="ECO:0000313" key="4">
    <source>
        <dbReference type="EMBL" id="MBC8535930.1"/>
    </source>
</evidence>
<evidence type="ECO:0000256" key="1">
    <source>
        <dbReference type="ARBA" id="ARBA00022737"/>
    </source>
</evidence>
<proteinExistence type="predicted"/>
<accession>A0A926DBH2</accession>
<feature type="domain" description="SLH" evidence="3">
    <location>
        <begin position="2449"/>
        <end position="2512"/>
    </location>
</feature>
<dbReference type="InterPro" id="IPR028994">
    <property type="entry name" value="Integrin_alpha_N"/>
</dbReference>
<comment type="caution">
    <text evidence="4">The sequence shown here is derived from an EMBL/GenBank/DDBJ whole genome shotgun (WGS) entry which is preliminary data.</text>
</comment>
<dbReference type="InterPro" id="IPR036116">
    <property type="entry name" value="FN3_sf"/>
</dbReference>
<feature type="signal peptide" evidence="2">
    <location>
        <begin position="1"/>
        <end position="26"/>
    </location>
</feature>
<dbReference type="RefSeq" id="WP_249299670.1">
    <property type="nucleotide sequence ID" value="NZ_JACRSP010000002.1"/>
</dbReference>
<dbReference type="Pfam" id="PF18998">
    <property type="entry name" value="Flg_new_2"/>
    <property type="match status" value="4"/>
</dbReference>
<dbReference type="Pfam" id="PF00395">
    <property type="entry name" value="SLH"/>
    <property type="match status" value="3"/>
</dbReference>
<organism evidence="4 5">
    <name type="scientific">Feifania hominis</name>
    <dbReference type="NCBI Taxonomy" id="2763660"/>
    <lineage>
        <taxon>Bacteria</taxon>
        <taxon>Bacillati</taxon>
        <taxon>Bacillota</taxon>
        <taxon>Clostridia</taxon>
        <taxon>Eubacteriales</taxon>
        <taxon>Feifaniaceae</taxon>
        <taxon>Feifania</taxon>
    </lineage>
</organism>